<dbReference type="Pfam" id="PF02830">
    <property type="entry name" value="V4R"/>
    <property type="match status" value="1"/>
</dbReference>
<dbReference type="SMART" id="SM00989">
    <property type="entry name" value="V4R"/>
    <property type="match status" value="1"/>
</dbReference>
<dbReference type="InterPro" id="IPR051448">
    <property type="entry name" value="CdaR-like_regulators"/>
</dbReference>
<dbReference type="Pfam" id="PF06505">
    <property type="entry name" value="XylR_N"/>
    <property type="match status" value="1"/>
</dbReference>
<dbReference type="Pfam" id="PF17853">
    <property type="entry name" value="GGDEF_2"/>
    <property type="match status" value="1"/>
</dbReference>
<evidence type="ECO:0000256" key="1">
    <source>
        <dbReference type="ARBA" id="ARBA00006754"/>
    </source>
</evidence>
<dbReference type="InterPro" id="IPR042070">
    <property type="entry name" value="PucR_C-HTH_sf"/>
</dbReference>
<dbReference type="InterPro" id="IPR010523">
    <property type="entry name" value="XylR_N"/>
</dbReference>
<comment type="caution">
    <text evidence="3">The sequence shown here is derived from an EMBL/GenBank/DDBJ whole genome shotgun (WGS) entry which is preliminary data.</text>
</comment>
<dbReference type="OrthoDB" id="154713at2"/>
<dbReference type="Proteomes" id="UP000285456">
    <property type="component" value="Unassembled WGS sequence"/>
</dbReference>
<comment type="similarity">
    <text evidence="1">Belongs to the CdaR family.</text>
</comment>
<evidence type="ECO:0000259" key="2">
    <source>
        <dbReference type="SMART" id="SM00989"/>
    </source>
</evidence>
<dbReference type="Gene3D" id="3.30.1380.20">
    <property type="entry name" value="Trafficking protein particle complex subunit 3"/>
    <property type="match status" value="1"/>
</dbReference>
<dbReference type="InterPro" id="IPR025736">
    <property type="entry name" value="PucR_C-HTH_dom"/>
</dbReference>
<dbReference type="RefSeq" id="WP_095308117.1">
    <property type="nucleotide sequence ID" value="NZ_PHUT01000001.1"/>
</dbReference>
<keyword evidence="4" id="KW-1185">Reference proteome</keyword>
<reference evidence="3 4" key="1">
    <citation type="journal article" date="2007" name="Int. J. Syst. Evol. Microbiol.">
        <title>Oceanobacillus profundus sp. nov., isolated from a deep-sea sediment core.</title>
        <authorList>
            <person name="Kim Y.G."/>
            <person name="Choi D.H."/>
            <person name="Hyun S."/>
            <person name="Cho B.C."/>
        </authorList>
    </citation>
    <scope>NUCLEOTIDE SEQUENCE [LARGE SCALE GENOMIC DNA]</scope>
    <source>
        <strain evidence="3 4">DSM 18246</strain>
    </source>
</reference>
<dbReference type="PANTHER" id="PTHR33744">
    <property type="entry name" value="CARBOHYDRATE DIACID REGULATOR"/>
    <property type="match status" value="1"/>
</dbReference>
<organism evidence="3 4">
    <name type="scientific">Oceanobacillus profundus</name>
    <dbReference type="NCBI Taxonomy" id="372463"/>
    <lineage>
        <taxon>Bacteria</taxon>
        <taxon>Bacillati</taxon>
        <taxon>Bacillota</taxon>
        <taxon>Bacilli</taxon>
        <taxon>Bacillales</taxon>
        <taxon>Bacillaceae</taxon>
        <taxon>Oceanobacillus</taxon>
    </lineage>
</organism>
<dbReference type="InterPro" id="IPR004096">
    <property type="entry name" value="V4R"/>
</dbReference>
<proteinExistence type="inferred from homology"/>
<dbReference type="EMBL" id="QWEH01000001">
    <property type="protein sequence ID" value="RHW35604.1"/>
    <property type="molecule type" value="Genomic_DNA"/>
</dbReference>
<dbReference type="SUPFAM" id="SSF111126">
    <property type="entry name" value="Ligand-binding domain in the NO signalling and Golgi transport"/>
    <property type="match status" value="1"/>
</dbReference>
<accession>A0A417YP51</accession>
<dbReference type="PANTHER" id="PTHR33744:SF1">
    <property type="entry name" value="DNA-BINDING TRANSCRIPTIONAL ACTIVATOR ADER"/>
    <property type="match status" value="1"/>
</dbReference>
<dbReference type="InterPro" id="IPR041522">
    <property type="entry name" value="CdaR_GGDEF"/>
</dbReference>
<dbReference type="Gene3D" id="1.10.10.2840">
    <property type="entry name" value="PucR C-terminal helix-turn-helix domain"/>
    <property type="match status" value="1"/>
</dbReference>
<gene>
    <name evidence="3" type="ORF">D1B32_02990</name>
</gene>
<feature type="domain" description="4-vinyl reductase 4VR" evidence="2">
    <location>
        <begin position="118"/>
        <end position="180"/>
    </location>
</feature>
<evidence type="ECO:0000313" key="3">
    <source>
        <dbReference type="EMBL" id="RHW35604.1"/>
    </source>
</evidence>
<evidence type="ECO:0000313" key="4">
    <source>
        <dbReference type="Proteomes" id="UP000285456"/>
    </source>
</evidence>
<dbReference type="AlphaFoldDB" id="A0A417YP51"/>
<name>A0A417YP51_9BACI</name>
<dbReference type="Pfam" id="PF13556">
    <property type="entry name" value="HTH_30"/>
    <property type="match status" value="1"/>
</dbReference>
<dbReference type="InterPro" id="IPR024096">
    <property type="entry name" value="NO_sig/Golgi_transp_ligand-bd"/>
</dbReference>
<sequence length="620" mass="70877">MSVDQKIDRNKTDNEGRIYLDDERVILTSSAVFGILRKDLMDNISEERMKGFLIRYGWNLGKNDAKNVLKKNQSSIEELLKKGPELHMMRGFTKVKRVDLQLDYDEDGQIEGVHVEGFWSGSYEAEEFIEQFGNSDAAVCYTLVGYASGYYSEICKKTVVFKEVACKAIGADNCYYVGKTIPEWNGSIEKELKYYHDEPIVRELEITYEKLLEERNNFEKTFTIHERLTQEFTNGNDLQTIADAIYEEIGIPILIENADISPLAGSGFPSDFFTNGYLDFKSAVHIQQKEKDYQTREISDGVNQYLTTPIMLQRKCFGFCSFIYEVNQPVTKVDLMILERVASVCSLYILNEKTTFEAVERIKGHFLDQIIDGGHLTEKEILTRGKYIQTDLNAPYCIAALKYDNGNAGSENGLFIHDQVIESVQHFFKNRFNVLIGQRSGILVLLIQKDHNQKTMKEVCQSLLDYLKKEFPPSVFRMGASTLSESIQQASEYYKEAMTALKMTDASEEIMFFKDISVAGLLIHSKDKQAVIQKAKHLLGPIYAKKDESAELIKTLYVFLANGGNLEKSMDELCLSMSGLRYRIRRLEEMLGKDLRQPAVTYELLLTLQVLDAEEEIILK</sequence>
<protein>
    <recommendedName>
        <fullName evidence="2">4-vinyl reductase 4VR domain-containing protein</fullName>
    </recommendedName>
</protein>